<evidence type="ECO:0000256" key="1">
    <source>
        <dbReference type="SAM" id="MobiDB-lite"/>
    </source>
</evidence>
<dbReference type="PANTHER" id="PTHR32387">
    <property type="entry name" value="WU:FJ29H11"/>
    <property type="match status" value="1"/>
</dbReference>
<protein>
    <recommendedName>
        <fullName evidence="4">Protein NO VEIN C-terminal domain-containing protein</fullName>
    </recommendedName>
</protein>
<name>A0A2J6RU16_HYAVF</name>
<organism evidence="2 3">
    <name type="scientific">Hyaloscypha variabilis (strain UAMH 11265 / GT02V1 / F)</name>
    <name type="common">Meliniomyces variabilis</name>
    <dbReference type="NCBI Taxonomy" id="1149755"/>
    <lineage>
        <taxon>Eukaryota</taxon>
        <taxon>Fungi</taxon>
        <taxon>Dikarya</taxon>
        <taxon>Ascomycota</taxon>
        <taxon>Pezizomycotina</taxon>
        <taxon>Leotiomycetes</taxon>
        <taxon>Helotiales</taxon>
        <taxon>Hyaloscyphaceae</taxon>
        <taxon>Hyaloscypha</taxon>
        <taxon>Hyaloscypha variabilis</taxon>
    </lineage>
</organism>
<dbReference type="EMBL" id="KZ613943">
    <property type="protein sequence ID" value="PMD42008.1"/>
    <property type="molecule type" value="Genomic_DNA"/>
</dbReference>
<dbReference type="SUPFAM" id="SSF55874">
    <property type="entry name" value="ATPase domain of HSP90 chaperone/DNA topoisomerase II/histidine kinase"/>
    <property type="match status" value="1"/>
</dbReference>
<sequence length="1696" mass="193129">MSGQIGRDAARRVIREIIREHGFVQESTLQLINSISPEAGQEVKEALHKKDIQLGSSVLTLAKNLYTSQARFVFELLQNADDNQYTRGQDPYVVFRVYPDRIVIECNEDGFTRQNLTAICDIGKSSKTGSQGYIGEKGIGFKSVFMAAWRVHIQSGNFSFDFVHRKGDSGMGMITPIWQDERDPDLPFELTRITLYLHDQSDATERERDRQIINQQFHDLQDTLLLFLRKLRKIEVSFHDEQEHQTKSTIYTLSRNENSGTAAIERTCTDAAQNRQRIYHIVKHIASGLARSENRKLSSDEEASRSFATSEIVLAFPVVEDRVTMEVVPVIEPQEVFAFLPIRRMGFNFLIQADFVTLANREDIAMTSRRNQGLIEAIADAFIAGVLQLCQHQQLQYQWMRYLPLENSYPWEGLWKDLVSTVKSKLEHLAVLRSLERSTRRTINDLYYRTEEHNDQHGAPLFADLRSEVYLSDSYAPADIDILTNFGLKRLPFSKIIDMVKQDLEAAPPRHSRIKSPNTEADWHNKAYRLLNKAWRLSWQNSIERLKRLQIIPLQEGLWTYSDSGDIFYPRYGNIDVPRDLGMKLLDPMVTSNLERCRFYNNLGVHPIDATMVSNIRERILRPSAPRQMTANLASSVERMSFLFLTQYLHPEEDDLSKNFFVYDHQEVAMYPGLTDMYISNDDPYGAELFLRQKGRQVSCVHSRYFEEITSLTSGSNLTLRQWMHQYLGIRENLRLVSSSRNSLSAECLDTARTRQAEFIGFLEHLWPFDGNIVLANTPLLTALKKTKVLCRNGKKEKLCQTYFPLKPLLDVHRRFLGDDYFPFIQSSELFGQDEVPHPWSFLVKNLDVGYQDNVSFRLELMRFLKEANTHAAMLDNPSRVIDLYQSIDACSRISQDREEEESTIWRSFQSHKLIFVPPWNSMPASWKAPDDCLWDAPSDFITMVSLKEVYNFSFPDSRAELDHLTGFFLGTLEIGEIDWRDVISELEELKSQPAVTGEIVRRLYGIILDKSPVQEYDKQIMREFFETEALIYFDHKGTPGWHKPSDCVWSDTTHIHGKIAVNAQYGDLKDLFIEKLHVPQLDLTMVFDQLLEARTLNLPVLEVKELLKTLNSFLRSEPSPPRPTRLLSARVFPVREPSSSDAILCSSSTQFTLIDRDGPPSRFRDMVRVLDFTMQEIRQLKPLLAWTGLEDRYLSRSMRETSCLGDGVAAPISQPHRDLRRKAHGLLRIAAAYNSPRYAADPLGFYRILHTAVTLESGVISSSLSFEQDGAIHKIEVGQSELHIEDTDPLTVYVPNNTESQECCFMFDLPRRFASWMMTDPTTGTQGNIEDGTVNVINSILNCLISTTGRILEKEGIPEVPETLAPIVEFGELAESTTVAVVAGSGGHGERVPGTPTRSQENERPSSPESTSSLPATPRSPAGVESVPDYPTPLTDPGDYESEDDSSVPDENDFTRPPQFHIPGEQSLSQYRKLLERVVALARRTALPNNVHDISTAFQGLSVGDDPFEGFYYANAHDWEHRKRVGAAGELFVFKILSGILDLGFDLPNWRSSIRGYARVLPEYEELRAWSGRETSDIVYDDVNGVLTRLMVSLGYLDAGHWEGKTPKYYIEVKCTTGDCATPCIVSQHQVDLMEETTNGPQGNENQTTVYALFRVFGLGRSSMGLKIYVDPAEQRRLGKLSFTSEKYAVVPAGL</sequence>
<dbReference type="Proteomes" id="UP000235786">
    <property type="component" value="Unassembled WGS sequence"/>
</dbReference>
<dbReference type="NCBIfam" id="NF047352">
    <property type="entry name" value="P_loop_sacsin"/>
    <property type="match status" value="1"/>
</dbReference>
<accession>A0A2J6RU16</accession>
<feature type="compositionally biased region" description="Acidic residues" evidence="1">
    <location>
        <begin position="1439"/>
        <end position="1453"/>
    </location>
</feature>
<reference evidence="2 3" key="1">
    <citation type="submission" date="2016-04" db="EMBL/GenBank/DDBJ databases">
        <title>A degradative enzymes factory behind the ericoid mycorrhizal symbiosis.</title>
        <authorList>
            <consortium name="DOE Joint Genome Institute"/>
            <person name="Martino E."/>
            <person name="Morin E."/>
            <person name="Grelet G."/>
            <person name="Kuo A."/>
            <person name="Kohler A."/>
            <person name="Daghino S."/>
            <person name="Barry K."/>
            <person name="Choi C."/>
            <person name="Cichocki N."/>
            <person name="Clum A."/>
            <person name="Copeland A."/>
            <person name="Hainaut M."/>
            <person name="Haridas S."/>
            <person name="Labutti K."/>
            <person name="Lindquist E."/>
            <person name="Lipzen A."/>
            <person name="Khouja H.-R."/>
            <person name="Murat C."/>
            <person name="Ohm R."/>
            <person name="Olson A."/>
            <person name="Spatafora J."/>
            <person name="Veneault-Fourrey C."/>
            <person name="Henrissat B."/>
            <person name="Grigoriev I."/>
            <person name="Martin F."/>
            <person name="Perotto S."/>
        </authorList>
    </citation>
    <scope>NUCLEOTIDE SEQUENCE [LARGE SCALE GENOMIC DNA]</scope>
    <source>
        <strain evidence="2 3">F</strain>
    </source>
</reference>
<evidence type="ECO:0000313" key="2">
    <source>
        <dbReference type="EMBL" id="PMD42008.1"/>
    </source>
</evidence>
<dbReference type="Gene3D" id="3.30.565.10">
    <property type="entry name" value="Histidine kinase-like ATPase, C-terminal domain"/>
    <property type="match status" value="1"/>
</dbReference>
<dbReference type="PANTHER" id="PTHR32387:SF0">
    <property type="entry name" value="PROTEIN NO VEIN"/>
    <property type="match status" value="1"/>
</dbReference>
<keyword evidence="3" id="KW-1185">Reference proteome</keyword>
<evidence type="ECO:0000313" key="3">
    <source>
        <dbReference type="Proteomes" id="UP000235786"/>
    </source>
</evidence>
<feature type="region of interest" description="Disordered" evidence="1">
    <location>
        <begin position="1385"/>
        <end position="1466"/>
    </location>
</feature>
<gene>
    <name evidence="2" type="ORF">L207DRAFT_631883</name>
</gene>
<dbReference type="InterPro" id="IPR036890">
    <property type="entry name" value="HATPase_C_sf"/>
</dbReference>
<dbReference type="InterPro" id="IPR052957">
    <property type="entry name" value="Auxin_embryo_med"/>
</dbReference>
<evidence type="ECO:0008006" key="4">
    <source>
        <dbReference type="Google" id="ProtNLM"/>
    </source>
</evidence>
<dbReference type="OrthoDB" id="1262810at2759"/>
<proteinExistence type="predicted"/>